<dbReference type="RefSeq" id="WP_012853113.1">
    <property type="nucleotide sequence ID" value="NC_013510.1"/>
</dbReference>
<proteinExistence type="predicted"/>
<dbReference type="Proteomes" id="UP000001918">
    <property type="component" value="Chromosome"/>
</dbReference>
<dbReference type="PANTHER" id="PTHR34069:SF2">
    <property type="entry name" value="BETA-KETOACYL-[ACYL-CARRIER-PROTEIN] SYNTHASE III"/>
    <property type="match status" value="1"/>
</dbReference>
<dbReference type="InterPro" id="IPR016039">
    <property type="entry name" value="Thiolase-like"/>
</dbReference>
<keyword evidence="2" id="KW-0012">Acyltransferase</keyword>
<dbReference type="GO" id="GO:0044550">
    <property type="term" value="P:secondary metabolite biosynthetic process"/>
    <property type="evidence" value="ECO:0007669"/>
    <property type="project" value="TreeGrafter"/>
</dbReference>
<dbReference type="EMBL" id="CP001738">
    <property type="protein sequence ID" value="ACY98329.1"/>
    <property type="molecule type" value="Genomic_DNA"/>
</dbReference>
<dbReference type="InterPro" id="IPR013747">
    <property type="entry name" value="ACP_syn_III_C"/>
</dbReference>
<evidence type="ECO:0000256" key="2">
    <source>
        <dbReference type="ARBA" id="ARBA00023315"/>
    </source>
</evidence>
<gene>
    <name evidence="4" type="ordered locus">Tcur_2784</name>
</gene>
<dbReference type="eggNOG" id="COG0332">
    <property type="taxonomic scope" value="Bacteria"/>
</dbReference>
<dbReference type="HOGENOM" id="CLU_039592_2_0_11"/>
<keyword evidence="5" id="KW-1185">Reference proteome</keyword>
<evidence type="ECO:0000313" key="4">
    <source>
        <dbReference type="EMBL" id="ACY98329.1"/>
    </source>
</evidence>
<dbReference type="CDD" id="cd00827">
    <property type="entry name" value="init_cond_enzymes"/>
    <property type="match status" value="1"/>
</dbReference>
<evidence type="ECO:0000256" key="1">
    <source>
        <dbReference type="ARBA" id="ARBA00022679"/>
    </source>
</evidence>
<feature type="domain" description="Beta-ketoacyl-[acyl-carrier-protein] synthase III C-terminal" evidence="3">
    <location>
        <begin position="247"/>
        <end position="336"/>
    </location>
</feature>
<dbReference type="Pfam" id="PF08541">
    <property type="entry name" value="ACP_syn_III_C"/>
    <property type="match status" value="1"/>
</dbReference>
<dbReference type="Gene3D" id="3.40.47.10">
    <property type="match status" value="2"/>
</dbReference>
<dbReference type="KEGG" id="tcu:Tcur_2784"/>
<dbReference type="SUPFAM" id="SSF53901">
    <property type="entry name" value="Thiolase-like"/>
    <property type="match status" value="1"/>
</dbReference>
<keyword evidence="1" id="KW-0808">Transferase</keyword>
<dbReference type="AlphaFoldDB" id="D1A6S5"/>
<evidence type="ECO:0000313" key="5">
    <source>
        <dbReference type="Proteomes" id="UP000001918"/>
    </source>
</evidence>
<reference evidence="4 5" key="1">
    <citation type="journal article" date="2011" name="Stand. Genomic Sci.">
        <title>Complete genome sequence of Thermomonospora curvata type strain (B9).</title>
        <authorList>
            <person name="Chertkov O."/>
            <person name="Sikorski J."/>
            <person name="Nolan M."/>
            <person name="Lapidus A."/>
            <person name="Lucas S."/>
            <person name="Del Rio T.G."/>
            <person name="Tice H."/>
            <person name="Cheng J.F."/>
            <person name="Goodwin L."/>
            <person name="Pitluck S."/>
            <person name="Liolios K."/>
            <person name="Ivanova N."/>
            <person name="Mavromatis K."/>
            <person name="Mikhailova N."/>
            <person name="Ovchinnikova G."/>
            <person name="Pati A."/>
            <person name="Chen A."/>
            <person name="Palaniappan K."/>
            <person name="Djao O.D."/>
            <person name="Land M."/>
            <person name="Hauser L."/>
            <person name="Chang Y.J."/>
            <person name="Jeffries C.D."/>
            <person name="Brettin T."/>
            <person name="Han C."/>
            <person name="Detter J.C."/>
            <person name="Rohde M."/>
            <person name="Goker M."/>
            <person name="Woyke T."/>
            <person name="Bristow J."/>
            <person name="Eisen J.A."/>
            <person name="Markowitz V."/>
            <person name="Hugenholtz P."/>
            <person name="Klenk H.P."/>
            <person name="Kyrpides N.C."/>
        </authorList>
    </citation>
    <scope>NUCLEOTIDE SEQUENCE [LARGE SCALE GENOMIC DNA]</scope>
    <source>
        <strain evidence="5">ATCC 19995 / DSM 43183 / JCM 3096 / KCTC 9072 / NBRC 15933 / NCIMB 10081 / Henssen B9</strain>
    </source>
</reference>
<protein>
    <submittedName>
        <fullName evidence="4">3-Oxoacyl-(Acyl-carrier-protein (ACP)) synthase III domain protein</fullName>
    </submittedName>
</protein>
<accession>D1A6S5</accession>
<dbReference type="GO" id="GO:0016746">
    <property type="term" value="F:acyltransferase activity"/>
    <property type="evidence" value="ECO:0007669"/>
    <property type="project" value="UniProtKB-KW"/>
</dbReference>
<evidence type="ECO:0000259" key="3">
    <source>
        <dbReference type="Pfam" id="PF08541"/>
    </source>
</evidence>
<sequence>MGGAEIFVSGVGLYLAPAMPAEEAVERGLTDLWTVRRTRMRSVCVGEESGPEMAVKAARDALRHAGAAPDDIDLVLHASTYFQGHDLWAPASYVQRESIGDRPRGACPAMDVGQLSNGGLAAMELAAAYLRADPRRHSALITTGDRFCPPGFDRWATDPGTVCGDGGTALVLSRVGGFARLRSLVTVSDPALEKMGRGADPFGAGPLTARVPISLEQHRALLMKELGASELIDRLRAGQRAAYERALAEAGLQAKEIAWFVVPNLGHSKMEFQFFTALDIDPGRTTWPWGSGVGHLGAGDQIAGLAHLVRIGALAPGQSCALIGAGGGFAWTVAVLDVLRIP</sequence>
<dbReference type="PANTHER" id="PTHR34069">
    <property type="entry name" value="3-OXOACYL-[ACYL-CARRIER-PROTEIN] SYNTHASE 3"/>
    <property type="match status" value="1"/>
</dbReference>
<name>D1A6S5_THECD</name>
<organism evidence="4 5">
    <name type="scientific">Thermomonospora curvata (strain ATCC 19995 / DSM 43183 / JCM 3096 / KCTC 9072 / NBRC 15933 / NCIMB 10081 / Henssen B9)</name>
    <dbReference type="NCBI Taxonomy" id="471852"/>
    <lineage>
        <taxon>Bacteria</taxon>
        <taxon>Bacillati</taxon>
        <taxon>Actinomycetota</taxon>
        <taxon>Actinomycetes</taxon>
        <taxon>Streptosporangiales</taxon>
        <taxon>Thermomonosporaceae</taxon>
        <taxon>Thermomonospora</taxon>
    </lineage>
</organism>
<dbReference type="STRING" id="471852.Tcur_2784"/>